<keyword evidence="13" id="KW-1185">Reference proteome</keyword>
<evidence type="ECO:0000259" key="11">
    <source>
        <dbReference type="Pfam" id="PF00060"/>
    </source>
</evidence>
<evidence type="ECO:0000256" key="1">
    <source>
        <dbReference type="ARBA" id="ARBA00004651"/>
    </source>
</evidence>
<evidence type="ECO:0000313" key="13">
    <source>
        <dbReference type="Proteomes" id="UP000283509"/>
    </source>
</evidence>
<keyword evidence="8" id="KW-0325">Glycoprotein</keyword>
<organism evidence="12 13">
    <name type="scientific">Penaeus vannamei</name>
    <name type="common">Whiteleg shrimp</name>
    <name type="synonym">Litopenaeus vannamei</name>
    <dbReference type="NCBI Taxonomy" id="6689"/>
    <lineage>
        <taxon>Eukaryota</taxon>
        <taxon>Metazoa</taxon>
        <taxon>Ecdysozoa</taxon>
        <taxon>Arthropoda</taxon>
        <taxon>Crustacea</taxon>
        <taxon>Multicrustacea</taxon>
        <taxon>Malacostraca</taxon>
        <taxon>Eumalacostraca</taxon>
        <taxon>Eucarida</taxon>
        <taxon>Decapoda</taxon>
        <taxon>Dendrobranchiata</taxon>
        <taxon>Penaeoidea</taxon>
        <taxon>Penaeidae</taxon>
        <taxon>Penaeus</taxon>
    </lineage>
</organism>
<keyword evidence="3" id="KW-1003">Cell membrane</keyword>
<dbReference type="GO" id="GO:0015276">
    <property type="term" value="F:ligand-gated monoatomic ion channel activity"/>
    <property type="evidence" value="ECO:0007669"/>
    <property type="project" value="InterPro"/>
</dbReference>
<evidence type="ECO:0000256" key="8">
    <source>
        <dbReference type="ARBA" id="ARBA00023180"/>
    </source>
</evidence>
<dbReference type="SUPFAM" id="SSF53850">
    <property type="entry name" value="Periplasmic binding protein-like II"/>
    <property type="match status" value="1"/>
</dbReference>
<evidence type="ECO:0000256" key="2">
    <source>
        <dbReference type="ARBA" id="ARBA00008685"/>
    </source>
</evidence>
<keyword evidence="4 10" id="KW-0812">Transmembrane</keyword>
<evidence type="ECO:0000256" key="3">
    <source>
        <dbReference type="ARBA" id="ARBA00022475"/>
    </source>
</evidence>
<feature type="domain" description="Ionotropic glutamate receptor C-terminal" evidence="11">
    <location>
        <begin position="348"/>
        <end position="489"/>
    </location>
</feature>
<protein>
    <submittedName>
        <fullName evidence="12">Variant Ionotropic Glutamate Receptor</fullName>
    </submittedName>
</protein>
<feature type="compositionally biased region" description="Basic and acidic residues" evidence="9">
    <location>
        <begin position="581"/>
        <end position="599"/>
    </location>
</feature>
<comment type="similarity">
    <text evidence="2">Belongs to the glutamate-gated ion channel (TC 1.A.10.1) family.</text>
</comment>
<evidence type="ECO:0000256" key="4">
    <source>
        <dbReference type="ARBA" id="ARBA00022692"/>
    </source>
</evidence>
<feature type="transmembrane region" description="Helical" evidence="10">
    <location>
        <begin position="349"/>
        <end position="370"/>
    </location>
</feature>
<keyword evidence="5 10" id="KW-1133">Transmembrane helix</keyword>
<dbReference type="InterPro" id="IPR001320">
    <property type="entry name" value="Iontro_rcpt_C"/>
</dbReference>
<reference evidence="12 13" key="1">
    <citation type="submission" date="2018-04" db="EMBL/GenBank/DDBJ databases">
        <authorList>
            <person name="Zhang X."/>
            <person name="Yuan J."/>
            <person name="Li F."/>
            <person name="Xiang J."/>
        </authorList>
    </citation>
    <scope>NUCLEOTIDE SEQUENCE [LARGE SCALE GENOMIC DNA]</scope>
    <source>
        <tissue evidence="12">Muscle</tissue>
    </source>
</reference>
<proteinExistence type="inferred from homology"/>
<dbReference type="PANTHER" id="PTHR42643:SF24">
    <property type="entry name" value="IONOTROPIC RECEPTOR 60A"/>
    <property type="match status" value="1"/>
</dbReference>
<dbReference type="OrthoDB" id="6358158at2759"/>
<dbReference type="InterPro" id="IPR052192">
    <property type="entry name" value="Insect_Ionotropic_Sensory_Rcpt"/>
</dbReference>
<dbReference type="GO" id="GO:0050906">
    <property type="term" value="P:detection of stimulus involved in sensory perception"/>
    <property type="evidence" value="ECO:0007669"/>
    <property type="project" value="UniProtKB-ARBA"/>
</dbReference>
<dbReference type="Pfam" id="PF00060">
    <property type="entry name" value="Lig_chan"/>
    <property type="match status" value="1"/>
</dbReference>
<dbReference type="GO" id="GO:0005886">
    <property type="term" value="C:plasma membrane"/>
    <property type="evidence" value="ECO:0007669"/>
    <property type="project" value="UniProtKB-SubCell"/>
</dbReference>
<evidence type="ECO:0000256" key="7">
    <source>
        <dbReference type="ARBA" id="ARBA00023170"/>
    </source>
</evidence>
<dbReference type="AlphaFoldDB" id="A0A423SX51"/>
<evidence type="ECO:0000256" key="9">
    <source>
        <dbReference type="SAM" id="MobiDB-lite"/>
    </source>
</evidence>
<evidence type="ECO:0000256" key="10">
    <source>
        <dbReference type="SAM" id="Phobius"/>
    </source>
</evidence>
<comment type="subcellular location">
    <subcellularLocation>
        <location evidence="1">Cell membrane</location>
        <topology evidence="1">Multi-pass membrane protein</topology>
    </subcellularLocation>
</comment>
<dbReference type="PANTHER" id="PTHR42643">
    <property type="entry name" value="IONOTROPIC RECEPTOR 20A-RELATED"/>
    <property type="match status" value="1"/>
</dbReference>
<evidence type="ECO:0000313" key="12">
    <source>
        <dbReference type="EMBL" id="ROT68779.1"/>
    </source>
</evidence>
<dbReference type="EMBL" id="QCYY01002635">
    <property type="protein sequence ID" value="ROT68779.1"/>
    <property type="molecule type" value="Genomic_DNA"/>
</dbReference>
<feature type="region of interest" description="Disordered" evidence="9">
    <location>
        <begin position="581"/>
        <end position="605"/>
    </location>
</feature>
<accession>A0A423SX51</accession>
<comment type="caution">
    <text evidence="12">The sequence shown here is derived from an EMBL/GenBank/DDBJ whole genome shotgun (WGS) entry which is preliminary data.</text>
</comment>
<evidence type="ECO:0000256" key="5">
    <source>
        <dbReference type="ARBA" id="ARBA00022989"/>
    </source>
</evidence>
<feature type="transmembrane region" description="Helical" evidence="10">
    <location>
        <begin position="408"/>
        <end position="426"/>
    </location>
</feature>
<reference evidence="12 13" key="2">
    <citation type="submission" date="2019-01" db="EMBL/GenBank/DDBJ databases">
        <title>The decoding of complex shrimp genome reveals the adaptation for benthos swimmer, frequently molting mechanism and breeding impact on genome.</title>
        <authorList>
            <person name="Sun Y."/>
            <person name="Gao Y."/>
            <person name="Yu Y."/>
        </authorList>
    </citation>
    <scope>NUCLEOTIDE SEQUENCE [LARGE SCALE GENOMIC DNA]</scope>
    <source>
        <tissue evidence="12">Muscle</tissue>
    </source>
</reference>
<dbReference type="Gene3D" id="1.10.287.70">
    <property type="match status" value="1"/>
</dbReference>
<keyword evidence="6 10" id="KW-0472">Membrane</keyword>
<gene>
    <name evidence="12" type="ORF">C7M84_013071</name>
</gene>
<sequence>MKYSILMTSCLVVHVISKNLQHSVSPRPRDLLSVASEAVVDVISESTRPSSSLIFFTDGSTSSSALCQTVTSMDAAWGLSVFQFRDEDWKAHGNQTGFVEAIGLARKVRLSSHAVSVIVISEDLTFLTSFAERSLKGRLFVWTTRLLLVTRLALSDLRKVLSTRWTFSMMNTVALNVEENGRSSLYTHLPYSPEGAQIYKLGSWSRQFRLFLRSSFEIFPEKYDNFHGGYVNITSGVWAPFWDEKEVMAADGSKVKEYSGSDFMALDTIAKALNFRIRQVPTKDFVEVTQRVEERVSFIASIYYVVLVNRLERHDFTYTYQFSYESFCLSKPGLRPQWESLYYPLAHQVWAGTMTVLVIVPVVFVVIAHLRSRWDNVRTLDFCKLSLEVFKTFVGQNLTQSAFKTTSARLLITAWLVFSFIIGVAYRGNLTAYLTLPVYPPRPETVAELVETVERINMPSYGHDWKAFFTNSDSPVFQALGRLLFIGPSVHEGLNLVLEKNHALLCSLRYLEYTIAQDFTDVNGQTKLYIGRNPIFPSPAAWPIPHDAPYKPQLDRYLMAFAESGLYNKWIEDLIEIARRESSKKQEQQKEERARERTPRQRTQATYREAYAGASHAPWLRTGGGFACLPG</sequence>
<dbReference type="Proteomes" id="UP000283509">
    <property type="component" value="Unassembled WGS sequence"/>
</dbReference>
<evidence type="ECO:0000256" key="6">
    <source>
        <dbReference type="ARBA" id="ARBA00023136"/>
    </source>
</evidence>
<keyword evidence="7 12" id="KW-0675">Receptor</keyword>
<name>A0A423SX51_PENVA</name>